<accession>A0AAE0G277</accession>
<comment type="caution">
    <text evidence="2">The sequence shown here is derived from an EMBL/GenBank/DDBJ whole genome shotgun (WGS) entry which is preliminary data.</text>
</comment>
<keyword evidence="3" id="KW-1185">Reference proteome</keyword>
<evidence type="ECO:0000256" key="1">
    <source>
        <dbReference type="SAM" id="MobiDB-lite"/>
    </source>
</evidence>
<feature type="region of interest" description="Disordered" evidence="1">
    <location>
        <begin position="265"/>
        <end position="325"/>
    </location>
</feature>
<sequence>MEDIIAVSIWLWVDTEQIQTDVYIIDGRYGDPEAYYSSSAIGILWEKMYIDGTQPYLFENPQIGWSYVPKDAWMHFHLEAGHAFTDDVNVASRVAGGDNNAVVGCLKGKVAEIYFWADLLTDVEIQIIATGFNQQAAQGFLLAVYPLEDGEGDVFVDALGKQEDGKLINGPVWILEAPVLSGVLALHPPPGPHPPRPPPPPPKPPPTPPPQPPEPPISPPEPPGSEPPFADLSNTWFVTILISGAVGMYVSYKLFMLIIPPAPAKEEEKKEGDEEAKDEEKKEDDAVPKVAEEESKGSGNKVAPEESAVSVLPSRRNKGPSVDDLRRQWVVKMQATLSG</sequence>
<organism evidence="2 3">
    <name type="scientific">Cymbomonas tetramitiformis</name>
    <dbReference type="NCBI Taxonomy" id="36881"/>
    <lineage>
        <taxon>Eukaryota</taxon>
        <taxon>Viridiplantae</taxon>
        <taxon>Chlorophyta</taxon>
        <taxon>Pyramimonadophyceae</taxon>
        <taxon>Pyramimonadales</taxon>
        <taxon>Pyramimonadaceae</taxon>
        <taxon>Cymbomonas</taxon>
    </lineage>
</organism>
<feature type="region of interest" description="Disordered" evidence="1">
    <location>
        <begin position="185"/>
        <end position="228"/>
    </location>
</feature>
<dbReference type="EMBL" id="LGRX02010592">
    <property type="protein sequence ID" value="KAK3270057.1"/>
    <property type="molecule type" value="Genomic_DNA"/>
</dbReference>
<protein>
    <submittedName>
        <fullName evidence="2">Uncharacterized protein</fullName>
    </submittedName>
</protein>
<dbReference type="AlphaFoldDB" id="A0AAE0G277"/>
<feature type="compositionally biased region" description="Pro residues" evidence="1">
    <location>
        <begin position="187"/>
        <end position="226"/>
    </location>
</feature>
<reference evidence="2 3" key="1">
    <citation type="journal article" date="2015" name="Genome Biol. Evol.">
        <title>Comparative Genomics of a Bacterivorous Green Alga Reveals Evolutionary Causalities and Consequences of Phago-Mixotrophic Mode of Nutrition.</title>
        <authorList>
            <person name="Burns J.A."/>
            <person name="Paasch A."/>
            <person name="Narechania A."/>
            <person name="Kim E."/>
        </authorList>
    </citation>
    <scope>NUCLEOTIDE SEQUENCE [LARGE SCALE GENOMIC DNA]</scope>
    <source>
        <strain evidence="2 3">PLY_AMNH</strain>
    </source>
</reference>
<proteinExistence type="predicted"/>
<evidence type="ECO:0000313" key="3">
    <source>
        <dbReference type="Proteomes" id="UP001190700"/>
    </source>
</evidence>
<evidence type="ECO:0000313" key="2">
    <source>
        <dbReference type="EMBL" id="KAK3270057.1"/>
    </source>
</evidence>
<feature type="compositionally biased region" description="Basic and acidic residues" evidence="1">
    <location>
        <begin position="265"/>
        <end position="296"/>
    </location>
</feature>
<dbReference type="Proteomes" id="UP001190700">
    <property type="component" value="Unassembled WGS sequence"/>
</dbReference>
<gene>
    <name evidence="2" type="ORF">CYMTET_21541</name>
</gene>
<name>A0AAE0G277_9CHLO</name>